<comment type="caution">
    <text evidence="2">The sequence shown here is derived from an EMBL/GenBank/DDBJ whole genome shotgun (WGS) entry which is preliminary data.</text>
</comment>
<dbReference type="AlphaFoldDB" id="A0A699RNC5"/>
<protein>
    <submittedName>
        <fullName evidence="2">Uncharacterized protein</fullName>
    </submittedName>
</protein>
<evidence type="ECO:0000256" key="1">
    <source>
        <dbReference type="SAM" id="Coils"/>
    </source>
</evidence>
<feature type="non-terminal residue" evidence="2">
    <location>
        <position position="1"/>
    </location>
</feature>
<keyword evidence="1" id="KW-0175">Coiled coil</keyword>
<feature type="coiled-coil region" evidence="1">
    <location>
        <begin position="114"/>
        <end position="141"/>
    </location>
</feature>
<accession>A0A699RNC5</accession>
<proteinExistence type="predicted"/>
<evidence type="ECO:0000313" key="2">
    <source>
        <dbReference type="EMBL" id="GFC84131.1"/>
    </source>
</evidence>
<gene>
    <name evidence="2" type="ORF">Tci_856101</name>
</gene>
<feature type="non-terminal residue" evidence="2">
    <location>
        <position position="168"/>
    </location>
</feature>
<sequence length="168" mass="19636">IYSLFASQSNSPQLDNDELKQIDADDLEEMNLKWQMAMLTVRARRFLQRTGRNLRANGTTSIGFDISKVECYNCHMKGLESVEARLVVYQQNENVFEKDIKLLKFDVMLRDNDLVELRKKFEVAKKEKDELKHTLENFQTSLKNLMFDCDEVISSELDESEPKSPVYD</sequence>
<name>A0A699RNC5_TANCI</name>
<dbReference type="EMBL" id="BKCJ011093096">
    <property type="protein sequence ID" value="GFC84131.1"/>
    <property type="molecule type" value="Genomic_DNA"/>
</dbReference>
<reference evidence="2" key="1">
    <citation type="journal article" date="2019" name="Sci. Rep.">
        <title>Draft genome of Tanacetum cinerariifolium, the natural source of mosquito coil.</title>
        <authorList>
            <person name="Yamashiro T."/>
            <person name="Shiraishi A."/>
            <person name="Satake H."/>
            <person name="Nakayama K."/>
        </authorList>
    </citation>
    <scope>NUCLEOTIDE SEQUENCE</scope>
</reference>
<organism evidence="2">
    <name type="scientific">Tanacetum cinerariifolium</name>
    <name type="common">Dalmatian daisy</name>
    <name type="synonym">Chrysanthemum cinerariifolium</name>
    <dbReference type="NCBI Taxonomy" id="118510"/>
    <lineage>
        <taxon>Eukaryota</taxon>
        <taxon>Viridiplantae</taxon>
        <taxon>Streptophyta</taxon>
        <taxon>Embryophyta</taxon>
        <taxon>Tracheophyta</taxon>
        <taxon>Spermatophyta</taxon>
        <taxon>Magnoliopsida</taxon>
        <taxon>eudicotyledons</taxon>
        <taxon>Gunneridae</taxon>
        <taxon>Pentapetalae</taxon>
        <taxon>asterids</taxon>
        <taxon>campanulids</taxon>
        <taxon>Asterales</taxon>
        <taxon>Asteraceae</taxon>
        <taxon>Asteroideae</taxon>
        <taxon>Anthemideae</taxon>
        <taxon>Anthemidinae</taxon>
        <taxon>Tanacetum</taxon>
    </lineage>
</organism>